<dbReference type="Proteomes" id="UP001341840">
    <property type="component" value="Unassembled WGS sequence"/>
</dbReference>
<evidence type="ECO:0000313" key="2">
    <source>
        <dbReference type="Proteomes" id="UP001341840"/>
    </source>
</evidence>
<evidence type="ECO:0000313" key="1">
    <source>
        <dbReference type="EMBL" id="MED6151555.1"/>
    </source>
</evidence>
<proteinExistence type="predicted"/>
<protein>
    <submittedName>
        <fullName evidence="1">Uncharacterized protein</fullName>
    </submittedName>
</protein>
<organism evidence="1 2">
    <name type="scientific">Stylosanthes scabra</name>
    <dbReference type="NCBI Taxonomy" id="79078"/>
    <lineage>
        <taxon>Eukaryota</taxon>
        <taxon>Viridiplantae</taxon>
        <taxon>Streptophyta</taxon>
        <taxon>Embryophyta</taxon>
        <taxon>Tracheophyta</taxon>
        <taxon>Spermatophyta</taxon>
        <taxon>Magnoliopsida</taxon>
        <taxon>eudicotyledons</taxon>
        <taxon>Gunneridae</taxon>
        <taxon>Pentapetalae</taxon>
        <taxon>rosids</taxon>
        <taxon>fabids</taxon>
        <taxon>Fabales</taxon>
        <taxon>Fabaceae</taxon>
        <taxon>Papilionoideae</taxon>
        <taxon>50 kb inversion clade</taxon>
        <taxon>dalbergioids sensu lato</taxon>
        <taxon>Dalbergieae</taxon>
        <taxon>Pterocarpus clade</taxon>
        <taxon>Stylosanthes</taxon>
    </lineage>
</organism>
<keyword evidence="2" id="KW-1185">Reference proteome</keyword>
<reference evidence="1 2" key="1">
    <citation type="journal article" date="2023" name="Plants (Basel)">
        <title>Bridging the Gap: Combining Genomics and Transcriptomics Approaches to Understand Stylosanthes scabra, an Orphan Legume from the Brazilian Caatinga.</title>
        <authorList>
            <person name="Ferreira-Neto J.R.C."/>
            <person name="da Silva M.D."/>
            <person name="Binneck E."/>
            <person name="de Melo N.F."/>
            <person name="da Silva R.H."/>
            <person name="de Melo A.L.T.M."/>
            <person name="Pandolfi V."/>
            <person name="Bustamante F.O."/>
            <person name="Brasileiro-Vidal A.C."/>
            <person name="Benko-Iseppon A.M."/>
        </authorList>
    </citation>
    <scope>NUCLEOTIDE SEQUENCE [LARGE SCALE GENOMIC DNA]</scope>
    <source>
        <tissue evidence="1">Leaves</tissue>
    </source>
</reference>
<sequence>MRNRATREISGCPPLVTHGYIRDSLDGVHTDVTTSVSLLCPGIGISYRVDWFRPDIAGPPCGQDVAVEIRD</sequence>
<dbReference type="EMBL" id="JASCZI010091950">
    <property type="protein sequence ID" value="MED6151555.1"/>
    <property type="molecule type" value="Genomic_DNA"/>
</dbReference>
<gene>
    <name evidence="1" type="ORF">PIB30_083633</name>
</gene>
<accession>A0ABU6TSZ5</accession>
<comment type="caution">
    <text evidence="1">The sequence shown here is derived from an EMBL/GenBank/DDBJ whole genome shotgun (WGS) entry which is preliminary data.</text>
</comment>
<name>A0ABU6TSZ5_9FABA</name>